<dbReference type="EMBL" id="JABTTQ020000405">
    <property type="protein sequence ID" value="KAK6139549.1"/>
    <property type="molecule type" value="Genomic_DNA"/>
</dbReference>
<sequence length="374" mass="43445">MDDVICHILSFLPTKLSAKTSILSRRWRFLWAHVPSLSFSNGSCLYWKSFSNIVPRVMFGHKVQSLNTFRLALIFFEIEHEIETWITTVISHNVKNLDIYLGYHRRWPKCIFTTKTLVDLRIEHVDIPVNGKAYLPRLKKLQLYDVRFNGDETLSHLLSGCPVLEELIVIGDPKPFSYNISSPTIKRLNVFLYQFYTRLEINAHALRYLKLHNCYFDDVSTQMLTSLTEADIRSHCALGFVDGLNNVKCLKLSCDKPLHNRALAYQSKPIGRFDNLTKLELVADWPILVKFLESADNLEVLIIREVDKKLENWMEPFQQVPKCLLSHLRSITIYEFGFAAHKFKMDLRHVSLPSIVIAIVWDGIVKGSRRFDVF</sequence>
<dbReference type="InterPro" id="IPR001810">
    <property type="entry name" value="F-box_dom"/>
</dbReference>
<proteinExistence type="predicted"/>
<feature type="domain" description="F-box" evidence="1">
    <location>
        <begin position="2"/>
        <end position="36"/>
    </location>
</feature>
<dbReference type="PANTHER" id="PTHR31900">
    <property type="entry name" value="F-BOX/RNI SUPERFAMILY PROTEIN-RELATED"/>
    <property type="match status" value="1"/>
</dbReference>
<dbReference type="CDD" id="cd22160">
    <property type="entry name" value="F-box_AtFBL13-like"/>
    <property type="match status" value="1"/>
</dbReference>
<evidence type="ECO:0000259" key="2">
    <source>
        <dbReference type="Pfam" id="PF24758"/>
    </source>
</evidence>
<dbReference type="InterPro" id="IPR050232">
    <property type="entry name" value="FBL13/AtMIF1-like"/>
</dbReference>
<dbReference type="SUPFAM" id="SSF81383">
    <property type="entry name" value="F-box domain"/>
    <property type="match status" value="1"/>
</dbReference>
<protein>
    <submittedName>
        <fullName evidence="3">Uncharacterized protein</fullName>
    </submittedName>
</protein>
<dbReference type="PANTHER" id="PTHR31900:SF34">
    <property type="entry name" value="EMB|CAB62440.1-RELATED"/>
    <property type="match status" value="1"/>
</dbReference>
<gene>
    <name evidence="3" type="ORF">DH2020_026695</name>
</gene>
<reference evidence="3 4" key="1">
    <citation type="journal article" date="2021" name="Comput. Struct. Biotechnol. J.">
        <title>De novo genome assembly of the potent medicinal plant Rehmannia glutinosa using nanopore technology.</title>
        <authorList>
            <person name="Ma L."/>
            <person name="Dong C."/>
            <person name="Song C."/>
            <person name="Wang X."/>
            <person name="Zheng X."/>
            <person name="Niu Y."/>
            <person name="Chen S."/>
            <person name="Feng W."/>
        </authorList>
    </citation>
    <scope>NUCLEOTIDE SEQUENCE [LARGE SCALE GENOMIC DNA]</scope>
    <source>
        <strain evidence="3">DH-2019</strain>
    </source>
</reference>
<dbReference type="SUPFAM" id="SSF52047">
    <property type="entry name" value="RNI-like"/>
    <property type="match status" value="1"/>
</dbReference>
<organism evidence="3 4">
    <name type="scientific">Rehmannia glutinosa</name>
    <name type="common">Chinese foxglove</name>
    <dbReference type="NCBI Taxonomy" id="99300"/>
    <lineage>
        <taxon>Eukaryota</taxon>
        <taxon>Viridiplantae</taxon>
        <taxon>Streptophyta</taxon>
        <taxon>Embryophyta</taxon>
        <taxon>Tracheophyta</taxon>
        <taxon>Spermatophyta</taxon>
        <taxon>Magnoliopsida</taxon>
        <taxon>eudicotyledons</taxon>
        <taxon>Gunneridae</taxon>
        <taxon>Pentapetalae</taxon>
        <taxon>asterids</taxon>
        <taxon>lamiids</taxon>
        <taxon>Lamiales</taxon>
        <taxon>Orobanchaceae</taxon>
        <taxon>Rehmannieae</taxon>
        <taxon>Rehmannia</taxon>
    </lineage>
</organism>
<comment type="caution">
    <text evidence="3">The sequence shown here is derived from an EMBL/GenBank/DDBJ whole genome shotgun (WGS) entry which is preliminary data.</text>
</comment>
<dbReference type="InterPro" id="IPR053781">
    <property type="entry name" value="F-box_AtFBL13-like"/>
</dbReference>
<dbReference type="InterPro" id="IPR032675">
    <property type="entry name" value="LRR_dom_sf"/>
</dbReference>
<feature type="domain" description="F-box/LRR-repeat protein 15/At3g58940/PEG3-like LRR" evidence="2">
    <location>
        <begin position="83"/>
        <end position="213"/>
    </location>
</feature>
<name>A0ABR0W0K1_REHGL</name>
<dbReference type="InterPro" id="IPR036047">
    <property type="entry name" value="F-box-like_dom_sf"/>
</dbReference>
<dbReference type="Pfam" id="PF24758">
    <property type="entry name" value="LRR_At5g56370"/>
    <property type="match status" value="1"/>
</dbReference>
<keyword evidence="4" id="KW-1185">Reference proteome</keyword>
<dbReference type="Pfam" id="PF00646">
    <property type="entry name" value="F-box"/>
    <property type="match status" value="1"/>
</dbReference>
<evidence type="ECO:0000313" key="3">
    <source>
        <dbReference type="EMBL" id="KAK6139549.1"/>
    </source>
</evidence>
<evidence type="ECO:0000313" key="4">
    <source>
        <dbReference type="Proteomes" id="UP001318860"/>
    </source>
</evidence>
<dbReference type="Proteomes" id="UP001318860">
    <property type="component" value="Unassembled WGS sequence"/>
</dbReference>
<evidence type="ECO:0000259" key="1">
    <source>
        <dbReference type="Pfam" id="PF00646"/>
    </source>
</evidence>
<accession>A0ABR0W0K1</accession>
<dbReference type="Gene3D" id="3.80.10.10">
    <property type="entry name" value="Ribonuclease Inhibitor"/>
    <property type="match status" value="1"/>
</dbReference>
<dbReference type="InterPro" id="IPR055411">
    <property type="entry name" value="LRR_FXL15/At3g58940/PEG3-like"/>
</dbReference>